<evidence type="ECO:0008006" key="3">
    <source>
        <dbReference type="Google" id="ProtNLM"/>
    </source>
</evidence>
<protein>
    <recommendedName>
        <fullName evidence="3">Outer membrane protein beta-barrel domain-containing protein</fullName>
    </recommendedName>
</protein>
<feature type="signal peptide" evidence="1">
    <location>
        <begin position="1"/>
        <end position="20"/>
    </location>
</feature>
<accession>A0A7C5Y5D5</accession>
<sequence>MKKVFVSLLLLVMVLGSVFAFTNSSAKWYGLSFFEPSPGANYFAKESDQEIDIFSHFLVNYSFEKNANPVQPSILTSGFTVYSSVMNYFPTTFKYGVMGVDYNLWTKLFGVRLGNSPSEVIFGFGGSAGLSLESIELLVGSSNSAEDFSKVDFYHFNKVYFLNLLGSLRAYVEIPINLYNVPSFMYVFNYNIGVTLYGPFLPNLAAVTVNPNFEKTYSTMSHNILVKVRF</sequence>
<dbReference type="EMBL" id="DRXW01000072">
    <property type="protein sequence ID" value="HHR33528.1"/>
    <property type="molecule type" value="Genomic_DNA"/>
</dbReference>
<gene>
    <name evidence="2" type="ORF">ENM46_01105</name>
</gene>
<comment type="caution">
    <text evidence="2">The sequence shown here is derived from an EMBL/GenBank/DDBJ whole genome shotgun (WGS) entry which is preliminary data.</text>
</comment>
<proteinExistence type="predicted"/>
<name>A0A7C5Y5D5_9BACT</name>
<keyword evidence="1" id="KW-0732">Signal</keyword>
<reference evidence="2" key="1">
    <citation type="journal article" date="2020" name="mSystems">
        <title>Genome- and Community-Level Interaction Insights into Carbon Utilization and Element Cycling Functions of Hydrothermarchaeota in Hydrothermal Sediment.</title>
        <authorList>
            <person name="Zhou Z."/>
            <person name="Liu Y."/>
            <person name="Xu W."/>
            <person name="Pan J."/>
            <person name="Luo Z.H."/>
            <person name="Li M."/>
        </authorList>
    </citation>
    <scope>NUCLEOTIDE SEQUENCE [LARGE SCALE GENOMIC DNA]</scope>
    <source>
        <strain evidence="2">SpSt-1088</strain>
    </source>
</reference>
<feature type="chain" id="PRO_5027869994" description="Outer membrane protein beta-barrel domain-containing protein" evidence="1">
    <location>
        <begin position="21"/>
        <end position="230"/>
    </location>
</feature>
<dbReference type="AlphaFoldDB" id="A0A7C5Y5D5"/>
<evidence type="ECO:0000256" key="1">
    <source>
        <dbReference type="SAM" id="SignalP"/>
    </source>
</evidence>
<organism evidence="2">
    <name type="scientific">Fervidobacterium nodosum</name>
    <dbReference type="NCBI Taxonomy" id="2424"/>
    <lineage>
        <taxon>Bacteria</taxon>
        <taxon>Thermotogati</taxon>
        <taxon>Thermotogota</taxon>
        <taxon>Thermotogae</taxon>
        <taxon>Thermotogales</taxon>
        <taxon>Fervidobacteriaceae</taxon>
        <taxon>Fervidobacterium</taxon>
    </lineage>
</organism>
<evidence type="ECO:0000313" key="2">
    <source>
        <dbReference type="EMBL" id="HHR33528.1"/>
    </source>
</evidence>